<dbReference type="Proteomes" id="UP000065521">
    <property type="component" value="Unassembled WGS sequence"/>
</dbReference>
<evidence type="ECO:0000256" key="6">
    <source>
        <dbReference type="ARBA" id="ARBA00022989"/>
    </source>
</evidence>
<dbReference type="InterPro" id="IPR052017">
    <property type="entry name" value="TSUP"/>
</dbReference>
<evidence type="ECO:0000256" key="4">
    <source>
        <dbReference type="ARBA" id="ARBA00022475"/>
    </source>
</evidence>
<dbReference type="PANTHER" id="PTHR30269">
    <property type="entry name" value="TRANSMEMBRANE PROTEIN YFCA"/>
    <property type="match status" value="1"/>
</dbReference>
<evidence type="ECO:0000256" key="1">
    <source>
        <dbReference type="ARBA" id="ARBA00004651"/>
    </source>
</evidence>
<dbReference type="InterPro" id="IPR002781">
    <property type="entry name" value="TM_pro_TauE-like"/>
</dbReference>
<evidence type="ECO:0000313" key="10">
    <source>
        <dbReference type="Proteomes" id="UP000065521"/>
    </source>
</evidence>
<comment type="similarity">
    <text evidence="2 8">Belongs to the 4-toluene sulfonate uptake permease (TSUP) (TC 2.A.102) family.</text>
</comment>
<comment type="caution">
    <text evidence="9">The sequence shown here is derived from an EMBL/GenBank/DDBJ whole genome shotgun (WGS) entry which is preliminary data.</text>
</comment>
<dbReference type="RefSeq" id="WP_059617403.1">
    <property type="nucleotide sequence ID" value="NZ_CP013368.1"/>
</dbReference>
<keyword evidence="5 8" id="KW-0812">Transmembrane</keyword>
<feature type="transmembrane region" description="Helical" evidence="8">
    <location>
        <begin position="6"/>
        <end position="29"/>
    </location>
</feature>
<keyword evidence="3" id="KW-0813">Transport</keyword>
<name>A0A124KTD7_9BURK</name>
<evidence type="ECO:0000256" key="3">
    <source>
        <dbReference type="ARBA" id="ARBA00022448"/>
    </source>
</evidence>
<keyword evidence="6 8" id="KW-1133">Transmembrane helix</keyword>
<reference evidence="9 10" key="1">
    <citation type="submission" date="2015-11" db="EMBL/GenBank/DDBJ databases">
        <title>Expanding the genomic diversity of Burkholderia species for the development of highly accurate diagnostics.</title>
        <authorList>
            <person name="Sahl J."/>
            <person name="Keim P."/>
            <person name="Wagner D."/>
        </authorList>
    </citation>
    <scope>NUCLEOTIDE SEQUENCE [LARGE SCALE GENOMIC DNA]</scope>
    <source>
        <strain evidence="9 10">RF32-BP4</strain>
    </source>
</reference>
<evidence type="ECO:0000313" key="9">
    <source>
        <dbReference type="EMBL" id="KUZ87036.1"/>
    </source>
</evidence>
<feature type="transmembrane region" description="Helical" evidence="8">
    <location>
        <begin position="140"/>
        <end position="160"/>
    </location>
</feature>
<dbReference type="GO" id="GO:0005886">
    <property type="term" value="C:plasma membrane"/>
    <property type="evidence" value="ECO:0007669"/>
    <property type="project" value="UniProtKB-SubCell"/>
</dbReference>
<protein>
    <recommendedName>
        <fullName evidence="8">Probable membrane transporter protein</fullName>
    </recommendedName>
</protein>
<keyword evidence="4 8" id="KW-1003">Cell membrane</keyword>
<gene>
    <name evidence="9" type="ORF">WI38_00975</name>
</gene>
<feature type="transmembrane region" description="Helical" evidence="8">
    <location>
        <begin position="112"/>
        <end position="128"/>
    </location>
</feature>
<evidence type="ECO:0000256" key="5">
    <source>
        <dbReference type="ARBA" id="ARBA00022692"/>
    </source>
</evidence>
<feature type="transmembrane region" description="Helical" evidence="8">
    <location>
        <begin position="87"/>
        <end position="106"/>
    </location>
</feature>
<evidence type="ECO:0000256" key="2">
    <source>
        <dbReference type="ARBA" id="ARBA00009142"/>
    </source>
</evidence>
<feature type="transmembrane region" description="Helical" evidence="8">
    <location>
        <begin position="166"/>
        <end position="187"/>
    </location>
</feature>
<dbReference type="AlphaFoldDB" id="A0A124KTD7"/>
<organism evidence="9 10">
    <name type="scientific">Burkholderia ubonensis</name>
    <dbReference type="NCBI Taxonomy" id="101571"/>
    <lineage>
        <taxon>Bacteria</taxon>
        <taxon>Pseudomonadati</taxon>
        <taxon>Pseudomonadota</taxon>
        <taxon>Betaproteobacteria</taxon>
        <taxon>Burkholderiales</taxon>
        <taxon>Burkholderiaceae</taxon>
        <taxon>Burkholderia</taxon>
        <taxon>Burkholderia cepacia complex</taxon>
    </lineage>
</organism>
<evidence type="ECO:0000256" key="8">
    <source>
        <dbReference type="RuleBase" id="RU363041"/>
    </source>
</evidence>
<dbReference type="Pfam" id="PF01925">
    <property type="entry name" value="TauE"/>
    <property type="match status" value="1"/>
</dbReference>
<evidence type="ECO:0000256" key="7">
    <source>
        <dbReference type="ARBA" id="ARBA00023136"/>
    </source>
</evidence>
<dbReference type="PANTHER" id="PTHR30269:SF0">
    <property type="entry name" value="MEMBRANE TRANSPORTER PROTEIN YFCA-RELATED"/>
    <property type="match status" value="1"/>
</dbReference>
<proteinExistence type="inferred from homology"/>
<sequence>MIEHLVQWSGIGLHTFIFLVVGAACAGFIDSICGGGGLISIPVLLMGGFSPAQAIAANKLQGTLGAVASTQYYLGKKVIDARILRKLAIGAVVGGLLGTLVVNFVGNKFMTYILPVMLIAMAVYFAFSSKVSDVESEPRMALGTIGMTLVPLIGFYDGFFGPGAGTFYMTCLISVAGLAVTQAMAYSRVLNLISNATSLILFIVMGKMVWGAGIAMSIGEVAGVYAGSHLVHKNGVRLVKPLVVLACIAMAAKSIMG</sequence>
<accession>A0A124KTD7</accession>
<keyword evidence="7 8" id="KW-0472">Membrane</keyword>
<feature type="transmembrane region" description="Helical" evidence="8">
    <location>
        <begin position="199"/>
        <end position="218"/>
    </location>
</feature>
<dbReference type="EMBL" id="LOTN01000044">
    <property type="protein sequence ID" value="KUZ87036.1"/>
    <property type="molecule type" value="Genomic_DNA"/>
</dbReference>
<comment type="subcellular location">
    <subcellularLocation>
        <location evidence="1 8">Cell membrane</location>
        <topology evidence="1 8">Multi-pass membrane protein</topology>
    </subcellularLocation>
</comment>